<dbReference type="CDD" id="cd17323">
    <property type="entry name" value="MFS_Tpo1_MDR_like"/>
    <property type="match status" value="1"/>
</dbReference>
<feature type="transmembrane region" description="Helical" evidence="8">
    <location>
        <begin position="160"/>
        <end position="184"/>
    </location>
</feature>
<proteinExistence type="inferred from homology"/>
<dbReference type="InterPro" id="IPR036259">
    <property type="entry name" value="MFS_trans_sf"/>
</dbReference>
<sequence length="509" mass="55566">MDETTTSNSSDDVEKTTPDENQDPPSASRQTAEDDPNIVGWNGPDDPENPMNWPARRKWINIALMSLLTIISPIPTSANTAPKGSSMFAPGVAKIMVEFNSTSSLLATFVVSIYFIGYAFGPLVFAPLSEIYGRVYIYHGGNLAFVLVCVGAALSDSMGMLLAFRFLMGVFGSAPTTVGVGSIIDVVDLEWRGRAVSIWAMGPLLGPCVGPVVGGYVVQYIGWRWVYWILAIMGGVLGAIGLLLMRETYAPTLLERKARQLRKETGNQSLRTKMDTRSHKLIKLAIIRPIKFLLKTPMVTVIALYVGIAYGILNLLIATFSFVYADQYNFSEGTLGLSFLPAGIGMMIGVVSFGNLADYLVKRAQKDQEPGTAYRPEVKLTPWATMPVGLFFCAGMFVYGWTTEKQVHWIVPMLAVAVLSFGLMGATMSLQNYQIDSYPAYASSGSAAITLFRSLVGGLLPLSGLRMYDSLGLGWGNTILGFIALSLIPVPILLYLYGERLRKRYTPKL</sequence>
<protein>
    <recommendedName>
        <fullName evidence="9">Major facilitator superfamily (MFS) profile domain-containing protein</fullName>
    </recommendedName>
</protein>
<evidence type="ECO:0000256" key="6">
    <source>
        <dbReference type="ARBA" id="ARBA00023180"/>
    </source>
</evidence>
<keyword evidence="3 8" id="KW-0812">Transmembrane</keyword>
<dbReference type="SUPFAM" id="SSF103473">
    <property type="entry name" value="MFS general substrate transporter"/>
    <property type="match status" value="1"/>
</dbReference>
<dbReference type="EMBL" id="NKUJ01000046">
    <property type="protein sequence ID" value="RMJ16535.1"/>
    <property type="molecule type" value="Genomic_DNA"/>
</dbReference>
<dbReference type="InterPro" id="IPR020846">
    <property type="entry name" value="MFS_dom"/>
</dbReference>
<feature type="transmembrane region" description="Helical" evidence="8">
    <location>
        <begin position="407"/>
        <end position="426"/>
    </location>
</feature>
<keyword evidence="11" id="KW-1185">Reference proteome</keyword>
<name>A0A3M2SGT3_9HYPO</name>
<dbReference type="STRING" id="2010991.A0A3M2SGT3"/>
<dbReference type="PANTHER" id="PTHR23502">
    <property type="entry name" value="MAJOR FACILITATOR SUPERFAMILY"/>
    <property type="match status" value="1"/>
</dbReference>
<dbReference type="Gene3D" id="1.20.1250.20">
    <property type="entry name" value="MFS general substrate transporter like domains"/>
    <property type="match status" value="1"/>
</dbReference>
<keyword evidence="5 8" id="KW-0472">Membrane</keyword>
<dbReference type="GO" id="GO:0022857">
    <property type="term" value="F:transmembrane transporter activity"/>
    <property type="evidence" value="ECO:0007669"/>
    <property type="project" value="InterPro"/>
</dbReference>
<evidence type="ECO:0000313" key="11">
    <source>
        <dbReference type="Proteomes" id="UP000277212"/>
    </source>
</evidence>
<feature type="compositionally biased region" description="Polar residues" evidence="7">
    <location>
        <begin position="1"/>
        <end position="10"/>
    </location>
</feature>
<feature type="region of interest" description="Disordered" evidence="7">
    <location>
        <begin position="1"/>
        <end position="52"/>
    </location>
</feature>
<dbReference type="GO" id="GO:0016020">
    <property type="term" value="C:membrane"/>
    <property type="evidence" value="ECO:0007669"/>
    <property type="project" value="UniProtKB-SubCell"/>
</dbReference>
<comment type="subcellular location">
    <subcellularLocation>
        <location evidence="1">Membrane</location>
        <topology evidence="1">Multi-pass membrane protein</topology>
    </subcellularLocation>
</comment>
<keyword evidence="6" id="KW-0325">Glycoprotein</keyword>
<feature type="transmembrane region" description="Helical" evidence="8">
    <location>
        <begin position="337"/>
        <end position="361"/>
    </location>
</feature>
<feature type="transmembrane region" description="Helical" evidence="8">
    <location>
        <begin position="105"/>
        <end position="128"/>
    </location>
</feature>
<feature type="transmembrane region" description="Helical" evidence="8">
    <location>
        <begin position="135"/>
        <end position="154"/>
    </location>
</feature>
<dbReference type="InterPro" id="IPR011701">
    <property type="entry name" value="MFS"/>
</dbReference>
<feature type="domain" description="Major facilitator superfamily (MFS) profile" evidence="9">
    <location>
        <begin position="61"/>
        <end position="501"/>
    </location>
</feature>
<evidence type="ECO:0000256" key="4">
    <source>
        <dbReference type="ARBA" id="ARBA00022989"/>
    </source>
</evidence>
<keyword evidence="4 8" id="KW-1133">Transmembrane helix</keyword>
<feature type="transmembrane region" description="Helical" evidence="8">
    <location>
        <begin position="298"/>
        <end position="325"/>
    </location>
</feature>
<evidence type="ECO:0000256" key="8">
    <source>
        <dbReference type="SAM" id="Phobius"/>
    </source>
</evidence>
<dbReference type="Proteomes" id="UP000277212">
    <property type="component" value="Unassembled WGS sequence"/>
</dbReference>
<feature type="transmembrane region" description="Helical" evidence="8">
    <location>
        <begin position="225"/>
        <end position="245"/>
    </location>
</feature>
<comment type="caution">
    <text evidence="10">The sequence shown here is derived from an EMBL/GenBank/DDBJ whole genome shotgun (WGS) entry which is preliminary data.</text>
</comment>
<evidence type="ECO:0000259" key="9">
    <source>
        <dbReference type="PROSITE" id="PS50850"/>
    </source>
</evidence>
<feature type="transmembrane region" description="Helical" evidence="8">
    <location>
        <begin position="382"/>
        <end position="401"/>
    </location>
</feature>
<evidence type="ECO:0000256" key="5">
    <source>
        <dbReference type="ARBA" id="ARBA00023136"/>
    </source>
</evidence>
<evidence type="ECO:0000313" key="10">
    <source>
        <dbReference type="EMBL" id="RMJ16535.1"/>
    </source>
</evidence>
<accession>A0A3M2SGT3</accession>
<feature type="transmembrane region" description="Helical" evidence="8">
    <location>
        <begin position="479"/>
        <end position="498"/>
    </location>
</feature>
<dbReference type="AlphaFoldDB" id="A0A3M2SGT3"/>
<evidence type="ECO:0000256" key="1">
    <source>
        <dbReference type="ARBA" id="ARBA00004141"/>
    </source>
</evidence>
<reference evidence="10 11" key="1">
    <citation type="submission" date="2017-06" db="EMBL/GenBank/DDBJ databases">
        <title>Comparative genomic analysis of Ambrosia Fusariam Clade fungi.</title>
        <authorList>
            <person name="Stajich J.E."/>
            <person name="Carrillo J."/>
            <person name="Kijimoto T."/>
            <person name="Eskalen A."/>
            <person name="O'Donnell K."/>
            <person name="Kasson M."/>
        </authorList>
    </citation>
    <scope>NUCLEOTIDE SEQUENCE [LARGE SCALE GENOMIC DNA]</scope>
    <source>
        <strain evidence="10">UCR3666</strain>
    </source>
</reference>
<comment type="similarity">
    <text evidence="2">Belongs to the major facilitator superfamily.</text>
</comment>
<evidence type="ECO:0000256" key="7">
    <source>
        <dbReference type="SAM" id="MobiDB-lite"/>
    </source>
</evidence>
<dbReference type="Pfam" id="PF07690">
    <property type="entry name" value="MFS_1"/>
    <property type="match status" value="1"/>
</dbReference>
<evidence type="ECO:0000256" key="3">
    <source>
        <dbReference type="ARBA" id="ARBA00022692"/>
    </source>
</evidence>
<evidence type="ECO:0000256" key="2">
    <source>
        <dbReference type="ARBA" id="ARBA00008335"/>
    </source>
</evidence>
<dbReference type="PANTHER" id="PTHR23502:SF68">
    <property type="entry name" value="MULTIDRUG TRANSPORTER, PUTATIVE (AFU_ORTHOLOGUE AFUA_3G01120)-RELATED"/>
    <property type="match status" value="1"/>
</dbReference>
<organism evidence="10 11">
    <name type="scientific">Fusarium kuroshium</name>
    <dbReference type="NCBI Taxonomy" id="2010991"/>
    <lineage>
        <taxon>Eukaryota</taxon>
        <taxon>Fungi</taxon>
        <taxon>Dikarya</taxon>
        <taxon>Ascomycota</taxon>
        <taxon>Pezizomycotina</taxon>
        <taxon>Sordariomycetes</taxon>
        <taxon>Hypocreomycetidae</taxon>
        <taxon>Hypocreales</taxon>
        <taxon>Nectriaceae</taxon>
        <taxon>Fusarium</taxon>
        <taxon>Fusarium solani species complex</taxon>
    </lineage>
</organism>
<dbReference type="OrthoDB" id="5296287at2759"/>
<gene>
    <name evidence="10" type="ORF">CDV36_003797</name>
</gene>
<dbReference type="PROSITE" id="PS50850">
    <property type="entry name" value="MFS"/>
    <property type="match status" value="1"/>
</dbReference>
<feature type="transmembrane region" description="Helical" evidence="8">
    <location>
        <begin position="196"/>
        <end position="219"/>
    </location>
</feature>
<dbReference type="FunFam" id="1.20.1250.20:FF:000011">
    <property type="entry name" value="MFS multidrug transporter, putative"/>
    <property type="match status" value="1"/>
</dbReference>